<accession>A0AAQ3RZE9</accession>
<evidence type="ECO:0000256" key="12">
    <source>
        <dbReference type="ARBA" id="ARBA00030817"/>
    </source>
</evidence>
<dbReference type="InterPro" id="IPR029044">
    <property type="entry name" value="Nucleotide-diphossugar_trans"/>
</dbReference>
<keyword evidence="10" id="KW-0750">Starch biosynthesis</keyword>
<evidence type="ECO:0000313" key="15">
    <source>
        <dbReference type="EMBL" id="WVZ13659.1"/>
    </source>
</evidence>
<dbReference type="EMBL" id="CP144697">
    <property type="protein sequence ID" value="WVZ13659.1"/>
    <property type="molecule type" value="Genomic_DNA"/>
</dbReference>
<keyword evidence="6" id="KW-0021">Allosteric enzyme</keyword>
<dbReference type="PANTHER" id="PTHR43523">
    <property type="entry name" value="GLUCOSE-1-PHOSPHATE ADENYLYLTRANSFERASE-RELATED"/>
    <property type="match status" value="1"/>
</dbReference>
<dbReference type="GO" id="GO:0008878">
    <property type="term" value="F:glucose-1-phosphate adenylyltransferase activity"/>
    <property type="evidence" value="ECO:0007669"/>
    <property type="project" value="UniProtKB-EC"/>
</dbReference>
<comment type="function">
    <text evidence="2">This protein plays a role in synthesis of starch. It catalyzes the synthesis of the activated glycosyl donor, ADP-glucose from Glc-1-P and ATP.</text>
</comment>
<keyword evidence="16" id="KW-1185">Reference proteome</keyword>
<gene>
    <name evidence="15" type="ORF">V8G54_011225</name>
</gene>
<dbReference type="Gene3D" id="3.90.550.10">
    <property type="entry name" value="Spore Coat Polysaccharide Biosynthesis Protein SpsA, Chain A"/>
    <property type="match status" value="1"/>
</dbReference>
<dbReference type="EC" id="2.7.7.27" evidence="5"/>
<evidence type="ECO:0000256" key="6">
    <source>
        <dbReference type="ARBA" id="ARBA00022533"/>
    </source>
</evidence>
<sequence length="208" mass="24185">MLNTNVGCHHIGWKCWNSTLSSYPHKSQARCFHWRELHTDRYSYEQLHQQWHQESVCFNSFQLLLPQCPLNAHLSHTYNFGNGVNFGGGFVEVLAATQIPGEFGSKWFQGTTDVVRRFTWVFEDAKNKSTEHIMIIYGDHLCRMDYMQLVETHSENNVDITVSCVPMDESLLGLSAEEAEKYPFLSLMRVFVFRTEVLLKLLRWSCPS</sequence>
<evidence type="ECO:0000256" key="11">
    <source>
        <dbReference type="ARBA" id="ARBA00030645"/>
    </source>
</evidence>
<evidence type="ECO:0000256" key="7">
    <source>
        <dbReference type="ARBA" id="ARBA00022679"/>
    </source>
</evidence>
<dbReference type="GO" id="GO:0019252">
    <property type="term" value="P:starch biosynthetic process"/>
    <property type="evidence" value="ECO:0007669"/>
    <property type="project" value="UniProtKB-KW"/>
</dbReference>
<dbReference type="GO" id="GO:0005978">
    <property type="term" value="P:glycogen biosynthetic process"/>
    <property type="evidence" value="ECO:0007669"/>
    <property type="project" value="InterPro"/>
</dbReference>
<dbReference type="AlphaFoldDB" id="A0AAQ3RZE9"/>
<name>A0AAQ3RZE9_VIGMU</name>
<protein>
    <recommendedName>
        <fullName evidence="5">glucose-1-phosphate adenylyltransferase</fullName>
        <ecNumber evidence="5">2.7.7.27</ecNumber>
    </recommendedName>
    <alternativeName>
        <fullName evidence="13">ADP-glucose pyrophosphorylase</fullName>
    </alternativeName>
    <alternativeName>
        <fullName evidence="12">ADP-glucose synthase</fullName>
    </alternativeName>
    <alternativeName>
        <fullName evidence="11">Alpha-D-glucose-1-phosphate adenyl transferase</fullName>
    </alternativeName>
</protein>
<evidence type="ECO:0000256" key="1">
    <source>
        <dbReference type="ARBA" id="ARBA00000956"/>
    </source>
</evidence>
<evidence type="ECO:0000256" key="9">
    <source>
        <dbReference type="ARBA" id="ARBA00022741"/>
    </source>
</evidence>
<proteinExistence type="inferred from homology"/>
<reference evidence="15 16" key="1">
    <citation type="journal article" date="2023" name="Life. Sci Alliance">
        <title>Evolutionary insights into 3D genome organization and epigenetic landscape of Vigna mungo.</title>
        <authorList>
            <person name="Junaid A."/>
            <person name="Singh B."/>
            <person name="Bhatia S."/>
        </authorList>
    </citation>
    <scope>NUCLEOTIDE SEQUENCE [LARGE SCALE GENOMIC DNA]</scope>
    <source>
        <strain evidence="15">Urdbean</strain>
    </source>
</reference>
<organism evidence="15 16">
    <name type="scientific">Vigna mungo</name>
    <name type="common">Black gram</name>
    <name type="synonym">Phaseolus mungo</name>
    <dbReference type="NCBI Taxonomy" id="3915"/>
    <lineage>
        <taxon>Eukaryota</taxon>
        <taxon>Viridiplantae</taxon>
        <taxon>Streptophyta</taxon>
        <taxon>Embryophyta</taxon>
        <taxon>Tracheophyta</taxon>
        <taxon>Spermatophyta</taxon>
        <taxon>Magnoliopsida</taxon>
        <taxon>eudicotyledons</taxon>
        <taxon>Gunneridae</taxon>
        <taxon>Pentapetalae</taxon>
        <taxon>rosids</taxon>
        <taxon>fabids</taxon>
        <taxon>Fabales</taxon>
        <taxon>Fabaceae</taxon>
        <taxon>Papilionoideae</taxon>
        <taxon>50 kb inversion clade</taxon>
        <taxon>NPAAA clade</taxon>
        <taxon>indigoferoid/millettioid clade</taxon>
        <taxon>Phaseoleae</taxon>
        <taxon>Vigna</taxon>
    </lineage>
</organism>
<comment type="catalytic activity">
    <reaction evidence="1">
        <text>alpha-D-glucose 1-phosphate + ATP + H(+) = ADP-alpha-D-glucose + diphosphate</text>
        <dbReference type="Rhea" id="RHEA:12120"/>
        <dbReference type="ChEBI" id="CHEBI:15378"/>
        <dbReference type="ChEBI" id="CHEBI:30616"/>
        <dbReference type="ChEBI" id="CHEBI:33019"/>
        <dbReference type="ChEBI" id="CHEBI:57498"/>
        <dbReference type="ChEBI" id="CHEBI:58601"/>
        <dbReference type="EC" id="2.7.7.27"/>
    </reaction>
</comment>
<dbReference type="SUPFAM" id="SSF53448">
    <property type="entry name" value="Nucleotide-diphospho-sugar transferases"/>
    <property type="match status" value="1"/>
</dbReference>
<keyword evidence="8" id="KW-0548">Nucleotidyltransferase</keyword>
<evidence type="ECO:0000313" key="16">
    <source>
        <dbReference type="Proteomes" id="UP001374535"/>
    </source>
</evidence>
<evidence type="ECO:0000256" key="8">
    <source>
        <dbReference type="ARBA" id="ARBA00022695"/>
    </source>
</evidence>
<evidence type="ECO:0000256" key="13">
    <source>
        <dbReference type="ARBA" id="ARBA00032494"/>
    </source>
</evidence>
<evidence type="ECO:0000256" key="2">
    <source>
        <dbReference type="ARBA" id="ARBA00002231"/>
    </source>
</evidence>
<dbReference type="Proteomes" id="UP001374535">
    <property type="component" value="Chromosome 4"/>
</dbReference>
<dbReference type="InterPro" id="IPR005835">
    <property type="entry name" value="NTP_transferase_dom"/>
</dbReference>
<comment type="similarity">
    <text evidence="4">Belongs to the bacterial/plant glucose-1-phosphate adenylyltransferase family.</text>
</comment>
<dbReference type="InterPro" id="IPR011831">
    <property type="entry name" value="ADP-Glc_PPase"/>
</dbReference>
<dbReference type="Pfam" id="PF00483">
    <property type="entry name" value="NTP_transferase"/>
    <property type="match status" value="1"/>
</dbReference>
<evidence type="ECO:0000256" key="10">
    <source>
        <dbReference type="ARBA" id="ARBA00022922"/>
    </source>
</evidence>
<evidence type="ECO:0000259" key="14">
    <source>
        <dbReference type="Pfam" id="PF00483"/>
    </source>
</evidence>
<evidence type="ECO:0000256" key="4">
    <source>
        <dbReference type="ARBA" id="ARBA00010443"/>
    </source>
</evidence>
<comment type="pathway">
    <text evidence="3">Glycan biosynthesis; starch biosynthesis.</text>
</comment>
<evidence type="ECO:0000256" key="5">
    <source>
        <dbReference type="ARBA" id="ARBA00012460"/>
    </source>
</evidence>
<keyword evidence="9" id="KW-0547">Nucleotide-binding</keyword>
<evidence type="ECO:0000256" key="3">
    <source>
        <dbReference type="ARBA" id="ARBA00004727"/>
    </source>
</evidence>
<dbReference type="PANTHER" id="PTHR43523:SF12">
    <property type="entry name" value="GLUCOSE-1-PHOSPHATE ADENYLYLTRANSFERASE LARGE SUBUNIT 1, CHLOROPLASTIC-RELATED"/>
    <property type="match status" value="1"/>
</dbReference>
<feature type="domain" description="Nucleotidyl transferase" evidence="14">
    <location>
        <begin position="70"/>
        <end position="169"/>
    </location>
</feature>
<keyword evidence="7" id="KW-0808">Transferase</keyword>
<dbReference type="GO" id="GO:0000166">
    <property type="term" value="F:nucleotide binding"/>
    <property type="evidence" value="ECO:0007669"/>
    <property type="project" value="UniProtKB-KW"/>
</dbReference>